<dbReference type="OrthoDB" id="1490993at2"/>
<evidence type="ECO:0000313" key="2">
    <source>
        <dbReference type="Proteomes" id="UP000294644"/>
    </source>
</evidence>
<organism evidence="1 2">
    <name type="scientific">Flavobacterium sandaracinum</name>
    <dbReference type="NCBI Taxonomy" id="2541733"/>
    <lineage>
        <taxon>Bacteria</taxon>
        <taxon>Pseudomonadati</taxon>
        <taxon>Bacteroidota</taxon>
        <taxon>Flavobacteriia</taxon>
        <taxon>Flavobacteriales</taxon>
        <taxon>Flavobacteriaceae</taxon>
        <taxon>Flavobacterium</taxon>
    </lineage>
</organism>
<dbReference type="Proteomes" id="UP000294644">
    <property type="component" value="Unassembled WGS sequence"/>
</dbReference>
<reference evidence="1 2" key="1">
    <citation type="submission" date="2019-03" db="EMBL/GenBank/DDBJ databases">
        <title>Flavobacterium LB-D12 sp. nov., isolated from arctic soil.</title>
        <authorList>
            <person name="Chaudhary D.K."/>
        </authorList>
    </citation>
    <scope>NUCLEOTIDE SEQUENCE [LARGE SCALE GENOMIC DNA]</scope>
    <source>
        <strain evidence="1 2">LB-D12</strain>
    </source>
</reference>
<accession>A0A4R5CUU8</accession>
<proteinExistence type="predicted"/>
<name>A0A4R5CUU8_9FLAO</name>
<evidence type="ECO:0000313" key="1">
    <source>
        <dbReference type="EMBL" id="TDE04196.1"/>
    </source>
</evidence>
<dbReference type="RefSeq" id="WP_132066159.1">
    <property type="nucleotide sequence ID" value="NZ_SMFN01000009.1"/>
</dbReference>
<dbReference type="AlphaFoldDB" id="A0A4R5CUU8"/>
<protein>
    <submittedName>
        <fullName evidence="1">Uncharacterized protein</fullName>
    </submittedName>
</protein>
<sequence>MKKYIIVILILLFGVFNSCKSKEMNYVNYYNEIYSSDSIMRFRNDTIKALKKYRKTFRKFEPKNDERIKEFETYIKLSDKYKRYFGGKKKLYKLIKLYAVNWEYKRKDKDFIKLIKKNGIDSLRIQREVNNWKKNLNKVLIDSFKIAFERDQQGRHYDLQLVKKNVDKNASFLIWTFQKYGFPTVDKIGWFPTPTFLSHMIESEKYLYFKEKIPEYVKKGECSPRDYAMLVDYGLEIIDKKEYSYYGVNGKEIIDSTQVNRNRKSIGLPSLKHRAKISEDLKEKNKQLH</sequence>
<comment type="caution">
    <text evidence="1">The sequence shown here is derived from an EMBL/GenBank/DDBJ whole genome shotgun (WGS) entry which is preliminary data.</text>
</comment>
<dbReference type="EMBL" id="SMFN01000009">
    <property type="protein sequence ID" value="TDE04196.1"/>
    <property type="molecule type" value="Genomic_DNA"/>
</dbReference>
<keyword evidence="2" id="KW-1185">Reference proteome</keyword>
<gene>
    <name evidence="1" type="ORF">E0F91_09035</name>
</gene>